<gene>
    <name evidence="1" type="ORF">SLS58_011352</name>
</gene>
<protein>
    <recommendedName>
        <fullName evidence="3">Duf1680 domain containing protein</fullName>
    </recommendedName>
</protein>
<dbReference type="Proteomes" id="UP001521184">
    <property type="component" value="Unassembled WGS sequence"/>
</dbReference>
<accession>A0ABR3SZ89</accession>
<reference evidence="1 2" key="1">
    <citation type="journal article" date="2023" name="Plant Dis.">
        <title>First Report of Diplodia intermedia Causing Canker and Dieback Diseases on Apple Trees in Canada.</title>
        <authorList>
            <person name="Ellouze W."/>
            <person name="Ilyukhin E."/>
            <person name="Sulman M."/>
            <person name="Ali S."/>
        </authorList>
    </citation>
    <scope>NUCLEOTIDE SEQUENCE [LARGE SCALE GENOMIC DNA]</scope>
    <source>
        <strain evidence="1 2">M45-28</strain>
    </source>
</reference>
<organism evidence="1 2">
    <name type="scientific">Diplodia intermedia</name>
    <dbReference type="NCBI Taxonomy" id="856260"/>
    <lineage>
        <taxon>Eukaryota</taxon>
        <taxon>Fungi</taxon>
        <taxon>Dikarya</taxon>
        <taxon>Ascomycota</taxon>
        <taxon>Pezizomycotina</taxon>
        <taxon>Dothideomycetes</taxon>
        <taxon>Dothideomycetes incertae sedis</taxon>
        <taxon>Botryosphaeriales</taxon>
        <taxon>Botryosphaeriaceae</taxon>
        <taxon>Diplodia</taxon>
    </lineage>
</organism>
<evidence type="ECO:0000313" key="2">
    <source>
        <dbReference type="Proteomes" id="UP001521184"/>
    </source>
</evidence>
<keyword evidence="2" id="KW-1185">Reference proteome</keyword>
<dbReference type="InterPro" id="IPR008928">
    <property type="entry name" value="6-hairpin_glycosidase_sf"/>
</dbReference>
<comment type="caution">
    <text evidence="1">The sequence shown here is derived from an EMBL/GenBank/DDBJ whole genome shotgun (WGS) entry which is preliminary data.</text>
</comment>
<dbReference type="EMBL" id="JAKEKT020000186">
    <property type="protein sequence ID" value="KAL1632653.1"/>
    <property type="molecule type" value="Genomic_DNA"/>
</dbReference>
<evidence type="ECO:0000313" key="1">
    <source>
        <dbReference type="EMBL" id="KAL1632653.1"/>
    </source>
</evidence>
<dbReference type="SUPFAM" id="SSF48208">
    <property type="entry name" value="Six-hairpin glycosidases"/>
    <property type="match status" value="1"/>
</dbReference>
<evidence type="ECO:0008006" key="3">
    <source>
        <dbReference type="Google" id="ProtNLM"/>
    </source>
</evidence>
<sequence length="804" mass="90443">MLSLFVFWKVWTRDWGFGVDLLEMDLDLGRRIEEVLDPEPAEDEKRTGWRRAETLDKATEFIIQPASSLPSAMASATLVPMKYELFPLGSIKPQGWFRDQLRLCGQGLGGKLFYFYRFVKDSTWLGGTWEYSPLNEAAPYWYNYIVPLAFSFDESADADLARELRGQAEHFLQYTLDHQSADGWLGPETTQQTRGIWARCLLLQGLMNHSTADAAKRDAIIDAMLKFVKLVEKMLERDYEGYLPKDGDEFDKQWFGVVRAHELSTTLQWLHDEPEAAQHRDCIWNVMEMLWEGSRLAKRDWTVFFTKENFPQKPSVKHHSPNFQHGVNLAQGLRYPAQLYRMHPSSRLLRLSKQAVARAFEFHGTPAGSLSSDEYIGGLSPQRGAELCCTVELIFSLSYLHRLFGDNDFADRAEFAAYNSLPAAVHSDWWSHQYVTQTNQPWARELQLEEGERTPFYDVCRYANVFGLEPEFLGYRATDPNPLKPCCTVNHPTAYPKMLMNSFLRFTTSRQGKPLPAILHAHLIPSQLAIPGTTISCSSNYPFAPCAVHYTITTTQPFDFFIRVPRWATPTSTIDTGAAHPGSSRLCKTFAPNVNDDDDNKTFAGLHRVHVPAATSDGAGAYSIAVTLHADIRVEHHAADASASVSISYGPLLYAYPVKHETTTRGPRNYKDQASDCPEVETPAQEAEGWKGNVRDHDLLPEPAAAWGIAVDPSKKMALVYQDPWLNGGREKVRELRSPVWDDGASPVYIEVAAVGVEWPVSNGTAAEPGMVDASARRGKPFRARLAPFGTAKLHMAQFPVVDL</sequence>
<name>A0ABR3SZ89_9PEZI</name>
<proteinExistence type="predicted"/>